<gene>
    <name evidence="11" type="ORF">SAMN05661003_104101</name>
</gene>
<dbReference type="EC" id="2.7.7.7" evidence="1"/>
<dbReference type="Gene3D" id="1.20.272.10">
    <property type="match status" value="1"/>
</dbReference>
<feature type="domain" description="DNA polymerase III delta subunit-like C-terminal" evidence="10">
    <location>
        <begin position="210"/>
        <end position="326"/>
    </location>
</feature>
<dbReference type="InterPro" id="IPR008921">
    <property type="entry name" value="DNA_pol3_clamp-load_cplx_C"/>
</dbReference>
<keyword evidence="12" id="KW-1185">Reference proteome</keyword>
<dbReference type="Pfam" id="PF21694">
    <property type="entry name" value="DNA_pol3_delta_C"/>
    <property type="match status" value="1"/>
</dbReference>
<name>A0A1G7AKM2_9BACT</name>
<dbReference type="GO" id="GO:0006261">
    <property type="term" value="P:DNA-templated DNA replication"/>
    <property type="evidence" value="ECO:0007669"/>
    <property type="project" value="TreeGrafter"/>
</dbReference>
<keyword evidence="6" id="KW-0239">DNA-directed DNA polymerase</keyword>
<evidence type="ECO:0000256" key="4">
    <source>
        <dbReference type="ARBA" id="ARBA00022695"/>
    </source>
</evidence>
<dbReference type="InterPro" id="IPR010372">
    <property type="entry name" value="DNA_pol3_delta_N"/>
</dbReference>
<organism evidence="11 12">
    <name type="scientific">Desulfuromonas thiophila</name>
    <dbReference type="NCBI Taxonomy" id="57664"/>
    <lineage>
        <taxon>Bacteria</taxon>
        <taxon>Pseudomonadati</taxon>
        <taxon>Thermodesulfobacteriota</taxon>
        <taxon>Desulfuromonadia</taxon>
        <taxon>Desulfuromonadales</taxon>
        <taxon>Desulfuromonadaceae</taxon>
        <taxon>Desulfuromonas</taxon>
    </lineage>
</organism>
<dbReference type="Gene3D" id="3.40.50.300">
    <property type="entry name" value="P-loop containing nucleotide triphosphate hydrolases"/>
    <property type="match status" value="1"/>
</dbReference>
<dbReference type="NCBIfam" id="TIGR01128">
    <property type="entry name" value="holA"/>
    <property type="match status" value="1"/>
</dbReference>
<evidence type="ECO:0000256" key="1">
    <source>
        <dbReference type="ARBA" id="ARBA00012417"/>
    </source>
</evidence>
<dbReference type="GO" id="GO:0003887">
    <property type="term" value="F:DNA-directed DNA polymerase activity"/>
    <property type="evidence" value="ECO:0007669"/>
    <property type="project" value="UniProtKB-KW"/>
</dbReference>
<dbReference type="GO" id="GO:0009360">
    <property type="term" value="C:DNA polymerase III complex"/>
    <property type="evidence" value="ECO:0007669"/>
    <property type="project" value="InterPro"/>
</dbReference>
<reference evidence="12" key="1">
    <citation type="submission" date="2016-10" db="EMBL/GenBank/DDBJ databases">
        <authorList>
            <person name="Varghese N."/>
            <person name="Submissions S."/>
        </authorList>
    </citation>
    <scope>NUCLEOTIDE SEQUENCE [LARGE SCALE GENOMIC DNA]</scope>
    <source>
        <strain evidence="12">DSM 8987</strain>
    </source>
</reference>
<comment type="catalytic activity">
    <reaction evidence="8">
        <text>DNA(n) + a 2'-deoxyribonucleoside 5'-triphosphate = DNA(n+1) + diphosphate</text>
        <dbReference type="Rhea" id="RHEA:22508"/>
        <dbReference type="Rhea" id="RHEA-COMP:17339"/>
        <dbReference type="Rhea" id="RHEA-COMP:17340"/>
        <dbReference type="ChEBI" id="CHEBI:33019"/>
        <dbReference type="ChEBI" id="CHEBI:61560"/>
        <dbReference type="ChEBI" id="CHEBI:173112"/>
        <dbReference type="EC" id="2.7.7.7"/>
    </reaction>
</comment>
<evidence type="ECO:0000256" key="5">
    <source>
        <dbReference type="ARBA" id="ARBA00022705"/>
    </source>
</evidence>
<dbReference type="PANTHER" id="PTHR34388">
    <property type="entry name" value="DNA POLYMERASE III SUBUNIT DELTA"/>
    <property type="match status" value="1"/>
</dbReference>
<dbReference type="InterPro" id="IPR048466">
    <property type="entry name" value="DNA_pol3_delta-like_C"/>
</dbReference>
<evidence type="ECO:0000256" key="2">
    <source>
        <dbReference type="ARBA" id="ARBA00017703"/>
    </source>
</evidence>
<evidence type="ECO:0000256" key="8">
    <source>
        <dbReference type="ARBA" id="ARBA00049244"/>
    </source>
</evidence>
<dbReference type="InterPro" id="IPR005790">
    <property type="entry name" value="DNA_polIII_delta"/>
</dbReference>
<feature type="domain" description="DNA polymerase III delta N-terminal" evidence="9">
    <location>
        <begin position="20"/>
        <end position="134"/>
    </location>
</feature>
<dbReference type="InterPro" id="IPR027417">
    <property type="entry name" value="P-loop_NTPase"/>
</dbReference>
<dbReference type="GO" id="GO:0003677">
    <property type="term" value="F:DNA binding"/>
    <property type="evidence" value="ECO:0007669"/>
    <property type="project" value="InterPro"/>
</dbReference>
<dbReference type="RefSeq" id="WP_092077164.1">
    <property type="nucleotide sequence ID" value="NZ_FNAQ01000004.1"/>
</dbReference>
<dbReference type="EMBL" id="FNAQ01000004">
    <property type="protein sequence ID" value="SDE15474.1"/>
    <property type="molecule type" value="Genomic_DNA"/>
</dbReference>
<dbReference type="OrthoDB" id="9769782at2"/>
<evidence type="ECO:0000313" key="11">
    <source>
        <dbReference type="EMBL" id="SDE15474.1"/>
    </source>
</evidence>
<evidence type="ECO:0000313" key="12">
    <source>
        <dbReference type="Proteomes" id="UP000243205"/>
    </source>
</evidence>
<dbReference type="PANTHER" id="PTHR34388:SF1">
    <property type="entry name" value="DNA POLYMERASE III SUBUNIT DELTA"/>
    <property type="match status" value="1"/>
</dbReference>
<keyword evidence="4" id="KW-0548">Nucleotidyltransferase</keyword>
<accession>A0A1G7AKM2</accession>
<dbReference type="Proteomes" id="UP000243205">
    <property type="component" value="Unassembled WGS sequence"/>
</dbReference>
<keyword evidence="5" id="KW-0235">DNA replication</keyword>
<comment type="similarity">
    <text evidence="7">Belongs to the DNA polymerase HolA subunit family.</text>
</comment>
<dbReference type="SUPFAM" id="SSF48019">
    <property type="entry name" value="post-AAA+ oligomerization domain-like"/>
    <property type="match status" value="1"/>
</dbReference>
<evidence type="ECO:0000256" key="7">
    <source>
        <dbReference type="ARBA" id="ARBA00034754"/>
    </source>
</evidence>
<keyword evidence="3" id="KW-0808">Transferase</keyword>
<evidence type="ECO:0000256" key="3">
    <source>
        <dbReference type="ARBA" id="ARBA00022679"/>
    </source>
</evidence>
<dbReference type="AlphaFoldDB" id="A0A1G7AKM2"/>
<dbReference type="STRING" id="57664.SAMN05661003_104101"/>
<sequence length="336" mass="37979">MLPDTLRRCLARDVKPALLCFYGPENYLLERACEAALAALVAPTDRDFNLDVFVGREVQAAQVLDILHTYPVMAPRRCVLIRQGQDLRAEQMERLQAYVEKPLAESCLILCCDKIDKRRKFFQCFKKNGELFEFKKLSPARLPDFINQQVQAAGKVLTEPALQLLCQRVGEGLQEVLSEIDKLVLFNGAERLIDVEAVAAVVCDTRPEGIFELVEAVGERDLARALYLLERLLQDGEAPVKINFLIARHFRQLWKVQALLGQRVAPAELAQRAGVLPFLVPQLTRQARLFAPEFFPQLFDRLLQVDLALKSSRIDPAALLQHSLMELLPLAQQPAE</sequence>
<evidence type="ECO:0000256" key="6">
    <source>
        <dbReference type="ARBA" id="ARBA00022932"/>
    </source>
</evidence>
<dbReference type="Pfam" id="PF06144">
    <property type="entry name" value="DNA_pol3_delta"/>
    <property type="match status" value="1"/>
</dbReference>
<evidence type="ECO:0000259" key="9">
    <source>
        <dbReference type="Pfam" id="PF06144"/>
    </source>
</evidence>
<protein>
    <recommendedName>
        <fullName evidence="2">DNA polymerase III subunit delta</fullName>
        <ecNumber evidence="1">2.7.7.7</ecNumber>
    </recommendedName>
</protein>
<evidence type="ECO:0000259" key="10">
    <source>
        <dbReference type="Pfam" id="PF21694"/>
    </source>
</evidence>
<dbReference type="SUPFAM" id="SSF52540">
    <property type="entry name" value="P-loop containing nucleoside triphosphate hydrolases"/>
    <property type="match status" value="1"/>
</dbReference>
<proteinExistence type="inferred from homology"/>
<dbReference type="Gene3D" id="1.10.8.60">
    <property type="match status" value="1"/>
</dbReference>